<dbReference type="AlphaFoldDB" id="A0A059FD29"/>
<dbReference type="RefSeq" id="WP_035581151.1">
    <property type="nucleotide sequence ID" value="NZ_ARYJ01000005.1"/>
</dbReference>
<dbReference type="PANTHER" id="PTHR43459">
    <property type="entry name" value="ENOYL-COA HYDRATASE"/>
    <property type="match status" value="1"/>
</dbReference>
<dbReference type="OrthoDB" id="9777711at2"/>
<evidence type="ECO:0000256" key="1">
    <source>
        <dbReference type="ARBA" id="ARBA00005254"/>
    </source>
</evidence>
<dbReference type="Proteomes" id="UP000024816">
    <property type="component" value="Unassembled WGS sequence"/>
</dbReference>
<accession>A0A059FD29</accession>
<dbReference type="Gene3D" id="1.10.12.10">
    <property type="entry name" value="Lyase 2-enoyl-coa Hydratase, Chain A, domain 2"/>
    <property type="match status" value="1"/>
</dbReference>
<dbReference type="eggNOG" id="COG1024">
    <property type="taxonomic scope" value="Bacteria"/>
</dbReference>
<organism evidence="2 3">
    <name type="scientific">Hyphomonas jannaschiana VP2</name>
    <dbReference type="NCBI Taxonomy" id="1280952"/>
    <lineage>
        <taxon>Bacteria</taxon>
        <taxon>Pseudomonadati</taxon>
        <taxon>Pseudomonadota</taxon>
        <taxon>Alphaproteobacteria</taxon>
        <taxon>Hyphomonadales</taxon>
        <taxon>Hyphomonadaceae</taxon>
        <taxon>Hyphomonas</taxon>
    </lineage>
</organism>
<dbReference type="STRING" id="1280952.HJA_08814"/>
<name>A0A059FD29_9PROT</name>
<dbReference type="InterPro" id="IPR001753">
    <property type="entry name" value="Enoyl-CoA_hydra/iso"/>
</dbReference>
<dbReference type="InterPro" id="IPR014748">
    <property type="entry name" value="Enoyl-CoA_hydra_C"/>
</dbReference>
<dbReference type="InterPro" id="IPR029045">
    <property type="entry name" value="ClpP/crotonase-like_dom_sf"/>
</dbReference>
<gene>
    <name evidence="2" type="ORF">HJA_08814</name>
</gene>
<comment type="similarity">
    <text evidence="1">Belongs to the enoyl-CoA hydratase/isomerase family.</text>
</comment>
<dbReference type="NCBIfam" id="NF004857">
    <property type="entry name" value="PRK06210.1"/>
    <property type="match status" value="1"/>
</dbReference>
<evidence type="ECO:0000313" key="3">
    <source>
        <dbReference type="Proteomes" id="UP000024816"/>
    </source>
</evidence>
<comment type="caution">
    <text evidence="2">The sequence shown here is derived from an EMBL/GenBank/DDBJ whole genome shotgun (WGS) entry which is preliminary data.</text>
</comment>
<dbReference type="SUPFAM" id="SSF52096">
    <property type="entry name" value="ClpP/crotonase"/>
    <property type="match status" value="1"/>
</dbReference>
<sequence>MADYEQILSDTKDGVLTLTLNRPDRLNAWTDVMHNELKHAIVTAGSDEAVRVIVVTGAGRGFCAGADMDVLQGIQGGARDRLAEIEETPSDLRDLYPGRFGYMYACPKPIIAAINGACAGIGLIFALFADLRYAAAEAKFTTAFAQRGLIAEHGIAWLLPRLIGEAKALDLLFTARKFTGAEAAELGLVNAALPTGELMGNVQHTAHHLANMVSPRSVAVMKQQVRKTYFQSFGDSLAEADAAMEESFTTFDFKEGVASFVERRAAQFKGR</sequence>
<dbReference type="Gene3D" id="3.90.226.10">
    <property type="entry name" value="2-enoyl-CoA Hydratase, Chain A, domain 1"/>
    <property type="match status" value="1"/>
</dbReference>
<protein>
    <submittedName>
        <fullName evidence="2">Enoyl-CoA hydratase</fullName>
    </submittedName>
</protein>
<dbReference type="GO" id="GO:0003824">
    <property type="term" value="F:catalytic activity"/>
    <property type="evidence" value="ECO:0007669"/>
    <property type="project" value="UniProtKB-ARBA"/>
</dbReference>
<proteinExistence type="inferred from homology"/>
<dbReference type="Pfam" id="PF00378">
    <property type="entry name" value="ECH_1"/>
    <property type="match status" value="1"/>
</dbReference>
<dbReference type="CDD" id="cd06558">
    <property type="entry name" value="crotonase-like"/>
    <property type="match status" value="1"/>
</dbReference>
<reference evidence="2 3" key="1">
    <citation type="journal article" date="2014" name="Antonie Van Leeuwenhoek">
        <title>Hyphomonas beringensis sp. nov. and Hyphomonas chukchiensis sp. nov., isolated from surface seawater of the Bering Sea and Chukchi Sea.</title>
        <authorList>
            <person name="Li C."/>
            <person name="Lai Q."/>
            <person name="Li G."/>
            <person name="Dong C."/>
            <person name="Wang J."/>
            <person name="Liao Y."/>
            <person name="Shao Z."/>
        </authorList>
    </citation>
    <scope>NUCLEOTIDE SEQUENCE [LARGE SCALE GENOMIC DNA]</scope>
    <source>
        <strain evidence="2 3">VP2</strain>
    </source>
</reference>
<dbReference type="PANTHER" id="PTHR43459:SF1">
    <property type="entry name" value="EG:BACN32G11.4 PROTEIN"/>
    <property type="match status" value="1"/>
</dbReference>
<keyword evidence="3" id="KW-1185">Reference proteome</keyword>
<evidence type="ECO:0000313" key="2">
    <source>
        <dbReference type="EMBL" id="KCZ88456.1"/>
    </source>
</evidence>
<dbReference type="EMBL" id="ARYJ01000005">
    <property type="protein sequence ID" value="KCZ88456.1"/>
    <property type="molecule type" value="Genomic_DNA"/>
</dbReference>
<dbReference type="PATRIC" id="fig|1280952.3.peg.1756"/>